<dbReference type="RefSeq" id="WP_119596465.1">
    <property type="nucleotide sequence ID" value="NZ_QXBN01000012.1"/>
</dbReference>
<evidence type="ECO:0000313" key="2">
    <source>
        <dbReference type="Proteomes" id="UP000284557"/>
    </source>
</evidence>
<evidence type="ECO:0000313" key="1">
    <source>
        <dbReference type="EMBL" id="RIT36818.1"/>
    </source>
</evidence>
<reference evidence="1 2" key="1">
    <citation type="submission" date="2018-08" db="EMBL/GenBank/DDBJ databases">
        <title>Linezolid Resistance in Mycobacterium abscessus: MIC Distribution and Comprehensive Investigation of Resistance Mechanisms.</title>
        <authorList>
            <person name="Ye M."/>
            <person name="Xu L."/>
            <person name="Zou Y."/>
            <person name="Li B."/>
            <person name="Guo Q."/>
            <person name="Zhang Y."/>
            <person name="Zhan M."/>
            <person name="Xu B."/>
            <person name="Yu F."/>
            <person name="Zhang Z."/>
            <person name="Chu H."/>
        </authorList>
    </citation>
    <scope>NUCLEOTIDE SEQUENCE [LARGE SCALE GENOMIC DNA]</scope>
    <source>
        <strain evidence="1 2">G143</strain>
    </source>
</reference>
<name>A0ABD7HNI4_9MYCO</name>
<dbReference type="Proteomes" id="UP000284557">
    <property type="component" value="Unassembled WGS sequence"/>
</dbReference>
<accession>A0ABD7HNI4</accession>
<proteinExistence type="predicted"/>
<organism evidence="1 2">
    <name type="scientific">Mycobacteroides abscessus</name>
    <dbReference type="NCBI Taxonomy" id="36809"/>
    <lineage>
        <taxon>Bacteria</taxon>
        <taxon>Bacillati</taxon>
        <taxon>Actinomycetota</taxon>
        <taxon>Actinomycetes</taxon>
        <taxon>Mycobacteriales</taxon>
        <taxon>Mycobacteriaceae</taxon>
        <taxon>Mycobacteroides</taxon>
    </lineage>
</organism>
<comment type="caution">
    <text evidence="1">The sequence shown here is derived from an EMBL/GenBank/DDBJ whole genome shotgun (WGS) entry which is preliminary data.</text>
</comment>
<dbReference type="EMBL" id="QXBN01000012">
    <property type="protein sequence ID" value="RIT36818.1"/>
    <property type="molecule type" value="Genomic_DNA"/>
</dbReference>
<dbReference type="AlphaFoldDB" id="A0ABD7HNI4"/>
<gene>
    <name evidence="1" type="ORF">D2E76_16325</name>
</gene>
<sequence>MSERKWNMGPTHHHDDKHRKAVAEMPPTIDLNALSYDAVVAVMNALNPDQQGLKDFACEADSQGFSDASEVVARRSADVHDDDNQRFQVPEFDIEVSAPQDRWYATVAEAAASELFERAIAERRAAELFDCLGSGGAAYVDRETDRLVLIVRNVSGRKRS</sequence>
<protein>
    <submittedName>
        <fullName evidence="1">Uncharacterized protein</fullName>
    </submittedName>
</protein>